<keyword evidence="2" id="KW-0472">Membrane</keyword>
<accession>A0ABM0JXW9</accession>
<name>A0ABM0JXW9_APLCA</name>
<gene>
    <name evidence="5" type="primary">LOC101860671</name>
</gene>
<organism evidence="4 5">
    <name type="scientific">Aplysia californica</name>
    <name type="common">California sea hare</name>
    <dbReference type="NCBI Taxonomy" id="6500"/>
    <lineage>
        <taxon>Eukaryota</taxon>
        <taxon>Metazoa</taxon>
        <taxon>Spiralia</taxon>
        <taxon>Lophotrochozoa</taxon>
        <taxon>Mollusca</taxon>
        <taxon>Gastropoda</taxon>
        <taxon>Heterobranchia</taxon>
        <taxon>Euthyneura</taxon>
        <taxon>Tectipleura</taxon>
        <taxon>Aplysiida</taxon>
        <taxon>Aplysioidea</taxon>
        <taxon>Aplysiidae</taxon>
        <taxon>Aplysia</taxon>
    </lineage>
</organism>
<feature type="compositionally biased region" description="Basic and acidic residues" evidence="1">
    <location>
        <begin position="80"/>
        <end position="102"/>
    </location>
</feature>
<evidence type="ECO:0000313" key="5">
    <source>
        <dbReference type="RefSeq" id="XP_005104136.2"/>
    </source>
</evidence>
<proteinExistence type="predicted"/>
<keyword evidence="3" id="KW-0732">Signal</keyword>
<feature type="compositionally biased region" description="Basic and acidic residues" evidence="1">
    <location>
        <begin position="962"/>
        <end position="983"/>
    </location>
</feature>
<feature type="compositionally biased region" description="Basic and acidic residues" evidence="1">
    <location>
        <begin position="872"/>
        <end position="896"/>
    </location>
</feature>
<keyword evidence="2" id="KW-0812">Transmembrane</keyword>
<evidence type="ECO:0000256" key="3">
    <source>
        <dbReference type="SAM" id="SignalP"/>
    </source>
</evidence>
<evidence type="ECO:0000256" key="1">
    <source>
        <dbReference type="SAM" id="MobiDB-lite"/>
    </source>
</evidence>
<dbReference type="Proteomes" id="UP000694888">
    <property type="component" value="Unplaced"/>
</dbReference>
<feature type="region of interest" description="Disordered" evidence="1">
    <location>
        <begin position="862"/>
        <end position="1012"/>
    </location>
</feature>
<dbReference type="GeneID" id="101860671"/>
<feature type="compositionally biased region" description="Polar residues" evidence="1">
    <location>
        <begin position="103"/>
        <end position="124"/>
    </location>
</feature>
<feature type="transmembrane region" description="Helical" evidence="2">
    <location>
        <begin position="334"/>
        <end position="359"/>
    </location>
</feature>
<feature type="compositionally biased region" description="Polar residues" evidence="1">
    <location>
        <begin position="299"/>
        <end position="308"/>
    </location>
</feature>
<keyword evidence="2" id="KW-1133">Transmembrane helix</keyword>
<feature type="compositionally biased region" description="Basic and acidic residues" evidence="1">
    <location>
        <begin position="937"/>
        <end position="952"/>
    </location>
</feature>
<feature type="chain" id="PRO_5046219572" evidence="3">
    <location>
        <begin position="20"/>
        <end position="1046"/>
    </location>
</feature>
<feature type="compositionally biased region" description="Basic and acidic residues" evidence="1">
    <location>
        <begin position="903"/>
        <end position="914"/>
    </location>
</feature>
<keyword evidence="4" id="KW-1185">Reference proteome</keyword>
<feature type="region of interest" description="Disordered" evidence="1">
    <location>
        <begin position="386"/>
        <end position="438"/>
    </location>
</feature>
<feature type="region of interest" description="Disordered" evidence="1">
    <location>
        <begin position="297"/>
        <end position="327"/>
    </location>
</feature>
<reference evidence="5" key="1">
    <citation type="submission" date="2025-08" db="UniProtKB">
        <authorList>
            <consortium name="RefSeq"/>
        </authorList>
    </citation>
    <scope>IDENTIFICATION</scope>
</reference>
<feature type="compositionally biased region" description="Polar residues" evidence="1">
    <location>
        <begin position="148"/>
        <end position="164"/>
    </location>
</feature>
<evidence type="ECO:0000256" key="2">
    <source>
        <dbReference type="SAM" id="Phobius"/>
    </source>
</evidence>
<feature type="signal peptide" evidence="3">
    <location>
        <begin position="1"/>
        <end position="19"/>
    </location>
</feature>
<evidence type="ECO:0000313" key="4">
    <source>
        <dbReference type="Proteomes" id="UP000694888"/>
    </source>
</evidence>
<feature type="region of interest" description="Disordered" evidence="1">
    <location>
        <begin position="146"/>
        <end position="183"/>
    </location>
</feature>
<feature type="compositionally biased region" description="Polar residues" evidence="1">
    <location>
        <begin position="401"/>
        <end position="414"/>
    </location>
</feature>
<feature type="compositionally biased region" description="Low complexity" evidence="1">
    <location>
        <begin position="415"/>
        <end position="428"/>
    </location>
</feature>
<dbReference type="RefSeq" id="XP_005104136.2">
    <property type="nucleotide sequence ID" value="XM_005104079.3"/>
</dbReference>
<sequence>MAIFYVTLAMLAASNLVIEDNTIVQTMSMCGIQSVPPSNADPKSNVQTLTVLTYHYLGVQKQPYGSPTTSLTSTKTALEPRRYIPTKGLEEKNRKKTSDEINRSNVSQANTPKGNLNNSQQNADIENESIEQMVIIDRRNKTLEHFNKSNATTISTAEGTTQQGSRKTNNRRRRKSAAADSPSRFTLESLSEELNLNCSCSVNVTGNLSIYVISLDPQSPPQDARFRVPKPNLHVALSSFAIDSEDLPLVGSVEPASEMEIRIENKKSTQPYSLIIAIHGPASSYIRCPYTLLEKTDNDTGVQTTDSPQPAPTDIASTTPRSNDVTKPEDESTLFIVGVILCVIGGILLVAACLTWRSVRRRRRRQKRKGDIGMRKSAVDNYEEISDTEVQSFSQKEKHSTNTPNNEYNRTQQVSRGESSGASASDGSAGKRDKRSPSEVSLKIIPSIVDRDNVGLDKNNLNAITVSPENETIYSDGEEDVYELEEGGYDYTCFDGQQDGRGKEEGNIEEEEMLYEDIPEQNERKHMWHNRPRIPTPFLLSERLGPKPCKFFGNLLEKNPAKTLDAEAGDNESHLDRNGRSLSLQTGKRPVLFNSFSSPPHALKRWNADGQAYNPSGVDQEMVFDTEGIKEGDEYSHLNRTCRSHSANDQMMTVYGYPGILKNHSVGTAAVDPLLAVSTALVSHSDGNVTSATYTGTGVSNTPDPHVRIDEGAGEPDSSDLEEHIYEMYEGNGVSVVRKISSRLEKNPYKDKPMQLRPVTDTLADLDDNIYSLASADDPRGHESKQSLLTVEPTSGDNCNYMMTGSGVTLDEASDQAAKVDSFQGQMINSIPLITETAKPGQTPDDFENAFPEHEQHVKNLTGGVDLETPDESSKEQCSEGKDSQEKCSQKAHDPGKYIQDNVTHKNDDLKMDSQEICSVTGENKEMDSQEYISQENDNKENDSEYTTRPENDLQLEPPCSEEPRSSDQIHEVLQDQPSEKAEILTTSQDVKGLDLPQSPVDSKDGGQISGGIPQCLPAGNWVSFQGEDFYVVKNELYTQSSINNT</sequence>
<protein>
    <submittedName>
        <fullName evidence="5">Uncharacterized protein LOC101860671</fullName>
    </submittedName>
</protein>
<feature type="region of interest" description="Disordered" evidence="1">
    <location>
        <begin position="80"/>
        <end position="124"/>
    </location>
</feature>